<dbReference type="Proteomes" id="UP001212152">
    <property type="component" value="Unassembled WGS sequence"/>
</dbReference>
<gene>
    <name evidence="1" type="ORF">HDU87_002210</name>
</gene>
<accession>A0AAD5XHY0</accession>
<sequence>MELANLYHSPGAPTSPAALKKLLAKRGVNLSIKTITKFLQDEKAHQVHRKKKRLNLNVATIRAPFDEWESDWLTLGNDAHPRSNKGNLHILVCVDKFSKM</sequence>
<reference evidence="1" key="1">
    <citation type="submission" date="2020-05" db="EMBL/GenBank/DDBJ databases">
        <title>Phylogenomic resolution of chytrid fungi.</title>
        <authorList>
            <person name="Stajich J.E."/>
            <person name="Amses K."/>
            <person name="Simmons R."/>
            <person name="Seto K."/>
            <person name="Myers J."/>
            <person name="Bonds A."/>
            <person name="Quandt C.A."/>
            <person name="Barry K."/>
            <person name="Liu P."/>
            <person name="Grigoriev I."/>
            <person name="Longcore J.E."/>
            <person name="James T.Y."/>
        </authorList>
    </citation>
    <scope>NUCLEOTIDE SEQUENCE</scope>
    <source>
        <strain evidence="1">JEL0379</strain>
    </source>
</reference>
<name>A0AAD5XHY0_9FUNG</name>
<organism evidence="1 2">
    <name type="scientific">Geranomyces variabilis</name>
    <dbReference type="NCBI Taxonomy" id="109894"/>
    <lineage>
        <taxon>Eukaryota</taxon>
        <taxon>Fungi</taxon>
        <taxon>Fungi incertae sedis</taxon>
        <taxon>Chytridiomycota</taxon>
        <taxon>Chytridiomycota incertae sedis</taxon>
        <taxon>Chytridiomycetes</taxon>
        <taxon>Spizellomycetales</taxon>
        <taxon>Powellomycetaceae</taxon>
        <taxon>Geranomyces</taxon>
    </lineage>
</organism>
<evidence type="ECO:0000313" key="1">
    <source>
        <dbReference type="EMBL" id="KAJ3166356.1"/>
    </source>
</evidence>
<feature type="non-terminal residue" evidence="1">
    <location>
        <position position="100"/>
    </location>
</feature>
<comment type="caution">
    <text evidence="1">The sequence shown here is derived from an EMBL/GenBank/DDBJ whole genome shotgun (WGS) entry which is preliminary data.</text>
</comment>
<keyword evidence="2" id="KW-1185">Reference proteome</keyword>
<evidence type="ECO:0000313" key="2">
    <source>
        <dbReference type="Proteomes" id="UP001212152"/>
    </source>
</evidence>
<dbReference type="AlphaFoldDB" id="A0AAD5XHY0"/>
<protein>
    <submittedName>
        <fullName evidence="1">Uncharacterized protein</fullName>
    </submittedName>
</protein>
<dbReference type="EMBL" id="JADGJQ010000173">
    <property type="protein sequence ID" value="KAJ3166356.1"/>
    <property type="molecule type" value="Genomic_DNA"/>
</dbReference>
<proteinExistence type="predicted"/>